<comment type="similarity">
    <text evidence="2">Belongs to the tellurite-resistance/dicarboxylate transporter (TDT) family.</text>
</comment>
<feature type="transmembrane region" description="Helical" evidence="8">
    <location>
        <begin position="95"/>
        <end position="117"/>
    </location>
</feature>
<dbReference type="InterPro" id="IPR004695">
    <property type="entry name" value="SLAC1/Mae1/Ssu1/TehA"/>
</dbReference>
<dbReference type="Gene3D" id="1.50.10.150">
    <property type="entry name" value="Voltage-dependent anion channel"/>
    <property type="match status" value="1"/>
</dbReference>
<feature type="transmembrane region" description="Helical" evidence="8">
    <location>
        <begin position="156"/>
        <end position="180"/>
    </location>
</feature>
<name>A0A2T0FQ18_9ASCO</name>
<keyword evidence="7 8" id="KW-0472">Membrane</keyword>
<keyword evidence="4" id="KW-1003">Cell membrane</keyword>
<reference evidence="9 10" key="1">
    <citation type="submission" date="2017-04" db="EMBL/GenBank/DDBJ databases">
        <title>Genome sequencing of [Candida] sorbophila.</title>
        <authorList>
            <person name="Ahn J.O."/>
        </authorList>
    </citation>
    <scope>NUCLEOTIDE SEQUENCE [LARGE SCALE GENOMIC DNA]</scope>
    <source>
        <strain evidence="9 10">DS02</strain>
    </source>
</reference>
<evidence type="ECO:0000256" key="2">
    <source>
        <dbReference type="ARBA" id="ARBA00008566"/>
    </source>
</evidence>
<feature type="transmembrane region" description="Helical" evidence="8">
    <location>
        <begin position="225"/>
        <end position="245"/>
    </location>
</feature>
<dbReference type="GO" id="GO:0000319">
    <property type="term" value="F:sulfite transmembrane transporter activity"/>
    <property type="evidence" value="ECO:0007669"/>
    <property type="project" value="TreeGrafter"/>
</dbReference>
<evidence type="ECO:0000256" key="1">
    <source>
        <dbReference type="ARBA" id="ARBA00004651"/>
    </source>
</evidence>
<accession>A0A2T0FQ18</accession>
<evidence type="ECO:0000256" key="6">
    <source>
        <dbReference type="ARBA" id="ARBA00022989"/>
    </source>
</evidence>
<dbReference type="Pfam" id="PF03595">
    <property type="entry name" value="SLAC1"/>
    <property type="match status" value="1"/>
</dbReference>
<feature type="transmembrane region" description="Helical" evidence="8">
    <location>
        <begin position="192"/>
        <end position="213"/>
    </location>
</feature>
<keyword evidence="10" id="KW-1185">Reference proteome</keyword>
<comment type="subcellular location">
    <subcellularLocation>
        <location evidence="1">Cell membrane</location>
        <topology evidence="1">Multi-pass membrane protein</topology>
    </subcellularLocation>
</comment>
<evidence type="ECO:0000313" key="10">
    <source>
        <dbReference type="Proteomes" id="UP000238350"/>
    </source>
</evidence>
<evidence type="ECO:0000256" key="8">
    <source>
        <dbReference type="SAM" id="Phobius"/>
    </source>
</evidence>
<feature type="transmembrane region" description="Helical" evidence="8">
    <location>
        <begin position="60"/>
        <end position="83"/>
    </location>
</feature>
<feature type="transmembrane region" description="Helical" evidence="8">
    <location>
        <begin position="26"/>
        <end position="48"/>
    </location>
</feature>
<gene>
    <name evidence="9" type="ORF">B9G98_04713</name>
</gene>
<organism evidence="9 10">
    <name type="scientific">Wickerhamiella sorbophila</name>
    <dbReference type="NCBI Taxonomy" id="45607"/>
    <lineage>
        <taxon>Eukaryota</taxon>
        <taxon>Fungi</taxon>
        <taxon>Dikarya</taxon>
        <taxon>Ascomycota</taxon>
        <taxon>Saccharomycotina</taxon>
        <taxon>Dipodascomycetes</taxon>
        <taxon>Dipodascales</taxon>
        <taxon>Trichomonascaceae</taxon>
        <taxon>Wickerhamiella</taxon>
    </lineage>
</organism>
<dbReference type="AlphaFoldDB" id="A0A2T0FQ18"/>
<dbReference type="GeneID" id="36518461"/>
<dbReference type="InterPro" id="IPR051629">
    <property type="entry name" value="Sulfite_efflux_TDT"/>
</dbReference>
<dbReference type="GO" id="GO:0005886">
    <property type="term" value="C:plasma membrane"/>
    <property type="evidence" value="ECO:0007669"/>
    <property type="project" value="UniProtKB-SubCell"/>
</dbReference>
<comment type="caution">
    <text evidence="9">The sequence shown here is derived from an EMBL/GenBank/DDBJ whole genome shotgun (WGS) entry which is preliminary data.</text>
</comment>
<evidence type="ECO:0000256" key="4">
    <source>
        <dbReference type="ARBA" id="ARBA00022475"/>
    </source>
</evidence>
<protein>
    <submittedName>
        <fullName evidence="9">Putative transporter SPBPB10D8.07c</fullName>
    </submittedName>
</protein>
<dbReference type="PANTHER" id="PTHR31686:SF1">
    <property type="entry name" value="SULFITE EFFLUX PUMP SSU1"/>
    <property type="match status" value="1"/>
</dbReference>
<sequence>MAVSIGTSLVVTFLVHFKGAMPPERLHISILLPVVAQNVVATAGGVLYETMHPNLQTFNLIAAFLCWANGMALTGWIIALYLWKLYTHKIDLGYNSGFAAFIPIGAFGQGAFAILLITDSFTSYVTQHNPNFLKTTDPYGTSLPDLAMVVGEGVRYLGFFMALFLLSNGFYFTLHAILCLIARNCRGYTSAWWSASFPLGAMALGCREVWALFDLGAFRILSGIYGVSLIIVTLMSLCGTALFDFPHEDIWRPRSVILSKVEALEEGSNETQ</sequence>
<evidence type="ECO:0000256" key="5">
    <source>
        <dbReference type="ARBA" id="ARBA00022692"/>
    </source>
</evidence>
<keyword evidence="3" id="KW-0813">Transport</keyword>
<keyword evidence="5 8" id="KW-0812">Transmembrane</keyword>
<evidence type="ECO:0000256" key="7">
    <source>
        <dbReference type="ARBA" id="ARBA00023136"/>
    </source>
</evidence>
<dbReference type="RefSeq" id="XP_024667038.1">
    <property type="nucleotide sequence ID" value="XM_024811270.1"/>
</dbReference>
<dbReference type="EMBL" id="NDIQ01000022">
    <property type="protein sequence ID" value="PRT57093.1"/>
    <property type="molecule type" value="Genomic_DNA"/>
</dbReference>
<evidence type="ECO:0000313" key="9">
    <source>
        <dbReference type="EMBL" id="PRT57093.1"/>
    </source>
</evidence>
<dbReference type="PANTHER" id="PTHR31686">
    <property type="match status" value="1"/>
</dbReference>
<dbReference type="InterPro" id="IPR038665">
    <property type="entry name" value="Voltage-dep_anion_channel_sf"/>
</dbReference>
<keyword evidence="6 8" id="KW-1133">Transmembrane helix</keyword>
<evidence type="ECO:0000256" key="3">
    <source>
        <dbReference type="ARBA" id="ARBA00022448"/>
    </source>
</evidence>
<dbReference type="Proteomes" id="UP000238350">
    <property type="component" value="Unassembled WGS sequence"/>
</dbReference>
<proteinExistence type="inferred from homology"/>
<dbReference type="OrthoDB" id="1099at2759"/>